<dbReference type="AlphaFoldDB" id="A0AAE1EWK1"/>
<sequence>MREMKHKLREDSREVYRTVTRPSPGLRQVDTTRAHLHTDTHILNRVLCPFKSLFTQRRSSSVEGGRRQGGVGQGCCDQGDKGRAERVWLG</sequence>
<keyword evidence="3" id="KW-1185">Reference proteome</keyword>
<evidence type="ECO:0000313" key="3">
    <source>
        <dbReference type="Proteomes" id="UP001286313"/>
    </source>
</evidence>
<name>A0AAE1EWK1_PETCI</name>
<comment type="caution">
    <text evidence="2">The sequence shown here is derived from an EMBL/GenBank/DDBJ whole genome shotgun (WGS) entry which is preliminary data.</text>
</comment>
<accession>A0AAE1EWK1</accession>
<feature type="compositionally biased region" description="Basic and acidic residues" evidence="1">
    <location>
        <begin position="78"/>
        <end position="90"/>
    </location>
</feature>
<feature type="compositionally biased region" description="Basic and acidic residues" evidence="1">
    <location>
        <begin position="1"/>
        <end position="16"/>
    </location>
</feature>
<dbReference type="EMBL" id="JAWQEG010004142">
    <property type="protein sequence ID" value="KAK3862843.1"/>
    <property type="molecule type" value="Genomic_DNA"/>
</dbReference>
<proteinExistence type="predicted"/>
<feature type="region of interest" description="Disordered" evidence="1">
    <location>
        <begin position="59"/>
        <end position="90"/>
    </location>
</feature>
<feature type="region of interest" description="Disordered" evidence="1">
    <location>
        <begin position="1"/>
        <end position="28"/>
    </location>
</feature>
<evidence type="ECO:0000256" key="1">
    <source>
        <dbReference type="SAM" id="MobiDB-lite"/>
    </source>
</evidence>
<dbReference type="Proteomes" id="UP001286313">
    <property type="component" value="Unassembled WGS sequence"/>
</dbReference>
<reference evidence="2" key="1">
    <citation type="submission" date="2023-10" db="EMBL/GenBank/DDBJ databases">
        <title>Genome assemblies of two species of porcelain crab, Petrolisthes cinctipes and Petrolisthes manimaculis (Anomura: Porcellanidae).</title>
        <authorList>
            <person name="Angst P."/>
        </authorList>
    </citation>
    <scope>NUCLEOTIDE SEQUENCE</scope>
    <source>
        <strain evidence="2">PB745_01</strain>
        <tissue evidence="2">Gill</tissue>
    </source>
</reference>
<gene>
    <name evidence="2" type="ORF">Pcinc_031326</name>
</gene>
<evidence type="ECO:0000313" key="2">
    <source>
        <dbReference type="EMBL" id="KAK3862843.1"/>
    </source>
</evidence>
<protein>
    <submittedName>
        <fullName evidence="2">Uncharacterized protein</fullName>
    </submittedName>
</protein>
<organism evidence="2 3">
    <name type="scientific">Petrolisthes cinctipes</name>
    <name type="common">Flat porcelain crab</name>
    <dbReference type="NCBI Taxonomy" id="88211"/>
    <lineage>
        <taxon>Eukaryota</taxon>
        <taxon>Metazoa</taxon>
        <taxon>Ecdysozoa</taxon>
        <taxon>Arthropoda</taxon>
        <taxon>Crustacea</taxon>
        <taxon>Multicrustacea</taxon>
        <taxon>Malacostraca</taxon>
        <taxon>Eumalacostraca</taxon>
        <taxon>Eucarida</taxon>
        <taxon>Decapoda</taxon>
        <taxon>Pleocyemata</taxon>
        <taxon>Anomura</taxon>
        <taxon>Galatheoidea</taxon>
        <taxon>Porcellanidae</taxon>
        <taxon>Petrolisthes</taxon>
    </lineage>
</organism>